<dbReference type="SUPFAM" id="SSF54862">
    <property type="entry name" value="4Fe-4S ferredoxins"/>
    <property type="match status" value="1"/>
</dbReference>
<dbReference type="EMBL" id="PPTT01000018">
    <property type="protein sequence ID" value="RDB68104.1"/>
    <property type="molecule type" value="Genomic_DNA"/>
</dbReference>
<dbReference type="InterPro" id="IPR017900">
    <property type="entry name" value="4Fe4S_Fe_S_CS"/>
</dbReference>
<dbReference type="CDD" id="cd10551">
    <property type="entry name" value="PsrB"/>
    <property type="match status" value="1"/>
</dbReference>
<reference evidence="7 9" key="1">
    <citation type="journal article" date="2018" name="Elife">
        <title>Discovery and characterization of a prevalent human gut bacterial enzyme sufficient for the inactivation of a family of plant toxins.</title>
        <authorList>
            <person name="Koppel N."/>
            <person name="Bisanz J.E."/>
            <person name="Pandelia M.E."/>
            <person name="Turnbaugh P.J."/>
            <person name="Balskus E.P."/>
        </authorList>
    </citation>
    <scope>NUCLEOTIDE SEQUENCE [LARGE SCALE GENOMIC DNA]</scope>
    <source>
        <strain evidence="7 9">DSM 16107</strain>
    </source>
</reference>
<evidence type="ECO:0000256" key="2">
    <source>
        <dbReference type="ARBA" id="ARBA00022723"/>
    </source>
</evidence>
<evidence type="ECO:0000313" key="10">
    <source>
        <dbReference type="Proteomes" id="UP000270112"/>
    </source>
</evidence>
<dbReference type="Gene3D" id="3.30.70.20">
    <property type="match status" value="2"/>
</dbReference>
<feature type="chain" id="PRO_5039653361" evidence="5">
    <location>
        <begin position="24"/>
        <end position="261"/>
    </location>
</feature>
<organism evidence="8 10">
    <name type="scientific">Eggerthella sinensis</name>
    <dbReference type="NCBI Taxonomy" id="242230"/>
    <lineage>
        <taxon>Bacteria</taxon>
        <taxon>Bacillati</taxon>
        <taxon>Actinomycetota</taxon>
        <taxon>Coriobacteriia</taxon>
        <taxon>Eggerthellales</taxon>
        <taxon>Eggerthellaceae</taxon>
        <taxon>Eggerthella</taxon>
    </lineage>
</organism>
<keyword evidence="5" id="KW-0732">Signal</keyword>
<dbReference type="InterPro" id="IPR006311">
    <property type="entry name" value="TAT_signal"/>
</dbReference>
<sequence>MERRTFLKAGVLAAAAAAVPLSACSSEGAPGAAGSSVPSAVKSGQWGFAIDVEKLNEAGVMDKIVQACHHAHNVPDTGDSKTEIKWIWEGDFEHSFSDIDSEYASAHVAQLGFPLLCNHCEEPPCVRLCPTEATFKRADGIVIMDYHRCIGCRFCMAGCPYGARSLNFSDPRPYLDDPNPDYPTRSKGVVEKCMLCSERIDEGQVPLCVELSEGAIVFGDLADPDSPVRKALAGSFSIRRRVELGTGPSVYYLMKGGEEHA</sequence>
<evidence type="ECO:0000259" key="6">
    <source>
        <dbReference type="PROSITE" id="PS51379"/>
    </source>
</evidence>
<dbReference type="Pfam" id="PF13247">
    <property type="entry name" value="Fer4_11"/>
    <property type="match status" value="1"/>
</dbReference>
<comment type="caution">
    <text evidence="8">The sequence shown here is derived from an EMBL/GenBank/DDBJ whole genome shotgun (WGS) entry which is preliminary data.</text>
</comment>
<dbReference type="PANTHER" id="PTHR43177">
    <property type="entry name" value="PROTEIN NRFC"/>
    <property type="match status" value="1"/>
</dbReference>
<dbReference type="PROSITE" id="PS00198">
    <property type="entry name" value="4FE4S_FER_1"/>
    <property type="match status" value="1"/>
</dbReference>
<evidence type="ECO:0000313" key="7">
    <source>
        <dbReference type="EMBL" id="RDB68104.1"/>
    </source>
</evidence>
<keyword evidence="2" id="KW-0479">Metal-binding</keyword>
<name>A0A3N0IUC0_9ACTN</name>
<keyword evidence="3" id="KW-0408">Iron</keyword>
<keyword evidence="4" id="KW-0411">Iron-sulfur</keyword>
<dbReference type="InterPro" id="IPR054822">
    <property type="entry name" value="DsrO-like"/>
</dbReference>
<evidence type="ECO:0000256" key="4">
    <source>
        <dbReference type="ARBA" id="ARBA00023014"/>
    </source>
</evidence>
<evidence type="ECO:0000313" key="8">
    <source>
        <dbReference type="EMBL" id="RNM40568.1"/>
    </source>
</evidence>
<dbReference type="GO" id="GO:0051539">
    <property type="term" value="F:4 iron, 4 sulfur cluster binding"/>
    <property type="evidence" value="ECO:0007669"/>
    <property type="project" value="UniProtKB-KW"/>
</dbReference>
<reference evidence="10" key="2">
    <citation type="submission" date="2018-05" db="EMBL/GenBank/DDBJ databases">
        <title>Genome Sequencing of selected type strains of the family Eggerthellaceae.</title>
        <authorList>
            <person name="Danylec N."/>
            <person name="Stoll D.A."/>
            <person name="Doetsch A."/>
            <person name="Huch M."/>
        </authorList>
    </citation>
    <scope>NUCLEOTIDE SEQUENCE [LARGE SCALE GENOMIC DNA]</scope>
    <source>
        <strain evidence="10">DSM 16107</strain>
    </source>
</reference>
<proteinExistence type="predicted"/>
<dbReference type="PROSITE" id="PS51318">
    <property type="entry name" value="TAT"/>
    <property type="match status" value="1"/>
</dbReference>
<dbReference type="PANTHER" id="PTHR43177:SF3">
    <property type="entry name" value="PROTEIN NRFC HOMOLOG"/>
    <property type="match status" value="1"/>
</dbReference>
<dbReference type="GO" id="GO:0046872">
    <property type="term" value="F:metal ion binding"/>
    <property type="evidence" value="ECO:0007669"/>
    <property type="project" value="UniProtKB-KW"/>
</dbReference>
<accession>A0A3N0IUC0</accession>
<dbReference type="EMBL" id="QICC01000074">
    <property type="protein sequence ID" value="RNM40568.1"/>
    <property type="molecule type" value="Genomic_DNA"/>
</dbReference>
<feature type="signal peptide" evidence="5">
    <location>
        <begin position="1"/>
        <end position="23"/>
    </location>
</feature>
<evidence type="ECO:0000256" key="1">
    <source>
        <dbReference type="ARBA" id="ARBA00022485"/>
    </source>
</evidence>
<keyword evidence="1" id="KW-0004">4Fe-4S</keyword>
<feature type="domain" description="4Fe-4S ferredoxin-type" evidence="6">
    <location>
        <begin position="140"/>
        <end position="169"/>
    </location>
</feature>
<dbReference type="RefSeq" id="WP_114546746.1">
    <property type="nucleotide sequence ID" value="NZ_PPTT01000018.1"/>
</dbReference>
<keyword evidence="9" id="KW-1185">Reference proteome</keyword>
<dbReference type="AlphaFoldDB" id="A0A3N0IUC0"/>
<gene>
    <name evidence="7" type="ORF">C1876_10840</name>
    <name evidence="8" type="ORF">DMP09_13675</name>
</gene>
<dbReference type="NCBIfam" id="NF045797">
    <property type="entry name" value="DsrO"/>
    <property type="match status" value="1"/>
</dbReference>
<evidence type="ECO:0000313" key="9">
    <source>
        <dbReference type="Proteomes" id="UP000253817"/>
    </source>
</evidence>
<protein>
    <submittedName>
        <fullName evidence="8">4Fe-4S ferredoxin</fullName>
    </submittedName>
</protein>
<dbReference type="InterPro" id="IPR017896">
    <property type="entry name" value="4Fe4S_Fe-S-bd"/>
</dbReference>
<dbReference type="PROSITE" id="PS51379">
    <property type="entry name" value="4FE4S_FER_2"/>
    <property type="match status" value="1"/>
</dbReference>
<dbReference type="Proteomes" id="UP000253817">
    <property type="component" value="Unassembled WGS sequence"/>
</dbReference>
<dbReference type="InterPro" id="IPR050954">
    <property type="entry name" value="ET_IronSulfur_Cluster-Binding"/>
</dbReference>
<reference evidence="8" key="3">
    <citation type="journal article" date="2019" name="Microbiol. Resour. Announc.">
        <title>Draft Genome Sequences of Type Strains of Gordonibacter faecihominis, Paraeggerthella hongkongensis, Parvibacter caecicola,Slackia equolifaciens, Slackia faecicanis, and Slackia isoflavoniconvertens.</title>
        <authorList>
            <person name="Danylec N."/>
            <person name="Stoll D.A."/>
            <person name="Dotsch A."/>
            <person name="Huch M."/>
        </authorList>
    </citation>
    <scope>NUCLEOTIDE SEQUENCE</scope>
    <source>
        <strain evidence="8">DSM 16107</strain>
    </source>
</reference>
<dbReference type="OrthoDB" id="9789030at2"/>
<evidence type="ECO:0000256" key="3">
    <source>
        <dbReference type="ARBA" id="ARBA00023004"/>
    </source>
</evidence>
<evidence type="ECO:0000256" key="5">
    <source>
        <dbReference type="SAM" id="SignalP"/>
    </source>
</evidence>
<dbReference type="Proteomes" id="UP000270112">
    <property type="component" value="Unassembled WGS sequence"/>
</dbReference>